<accession>A0A084TM12</accession>
<feature type="transmembrane region" description="Helical" evidence="8">
    <location>
        <begin position="150"/>
        <end position="171"/>
    </location>
</feature>
<keyword evidence="5" id="KW-0378">Hydrolase</keyword>
<evidence type="ECO:0000313" key="10">
    <source>
        <dbReference type="Proteomes" id="UP000028521"/>
    </source>
</evidence>
<gene>
    <name evidence="9" type="ORF">IA57_02420</name>
</gene>
<keyword evidence="10" id="KW-1185">Reference proteome</keyword>
<feature type="transmembrane region" description="Helical" evidence="8">
    <location>
        <begin position="84"/>
        <end position="108"/>
    </location>
</feature>
<dbReference type="STRING" id="1197477.IA57_02420"/>
<keyword evidence="3" id="KW-0645">Protease</keyword>
<dbReference type="GO" id="GO:0006508">
    <property type="term" value="P:proteolysis"/>
    <property type="evidence" value="ECO:0007669"/>
    <property type="project" value="UniProtKB-KW"/>
</dbReference>
<feature type="transmembrane region" description="Helical" evidence="8">
    <location>
        <begin position="115"/>
        <end position="144"/>
    </location>
</feature>
<organism evidence="9 10">
    <name type="scientific">Mangrovimonas yunxiaonensis</name>
    <dbReference type="NCBI Taxonomy" id="1197477"/>
    <lineage>
        <taxon>Bacteria</taxon>
        <taxon>Pseudomonadati</taxon>
        <taxon>Bacteroidota</taxon>
        <taxon>Flavobacteriia</taxon>
        <taxon>Flavobacteriales</taxon>
        <taxon>Flavobacteriaceae</taxon>
        <taxon>Mangrovimonas</taxon>
    </lineage>
</organism>
<evidence type="ECO:0000256" key="4">
    <source>
        <dbReference type="ARBA" id="ARBA00022692"/>
    </source>
</evidence>
<evidence type="ECO:0000256" key="1">
    <source>
        <dbReference type="ARBA" id="ARBA00004651"/>
    </source>
</evidence>
<dbReference type="AlphaFoldDB" id="A0A084TM12"/>
<keyword evidence="4 8" id="KW-0812">Transmembrane</keyword>
<evidence type="ECO:0000256" key="2">
    <source>
        <dbReference type="ARBA" id="ARBA00022475"/>
    </source>
</evidence>
<name>A0A084TM12_9FLAO</name>
<feature type="transmembrane region" description="Helical" evidence="8">
    <location>
        <begin position="12"/>
        <end position="32"/>
    </location>
</feature>
<protein>
    <submittedName>
        <fullName evidence="9">Molecular chaperone GroEL</fullName>
    </submittedName>
</protein>
<evidence type="ECO:0000313" key="9">
    <source>
        <dbReference type="EMBL" id="KFB01748.1"/>
    </source>
</evidence>
<comment type="subcellular location">
    <subcellularLocation>
        <location evidence="1">Cell membrane</location>
        <topology evidence="1">Multi-pass membrane protein</topology>
    </subcellularLocation>
</comment>
<dbReference type="NCBIfam" id="TIGR04128">
    <property type="entry name" value="exoso_Fjoh_1448"/>
    <property type="match status" value="1"/>
</dbReference>
<evidence type="ECO:0000256" key="7">
    <source>
        <dbReference type="ARBA" id="ARBA00023136"/>
    </source>
</evidence>
<dbReference type="OrthoDB" id="678161at2"/>
<dbReference type="Proteomes" id="UP000028521">
    <property type="component" value="Unassembled WGS sequence"/>
</dbReference>
<dbReference type="RefSeq" id="WP_036118846.1">
    <property type="nucleotide sequence ID" value="NZ_BMET01000002.1"/>
</dbReference>
<reference evidence="10" key="2">
    <citation type="submission" date="2014-07" db="EMBL/GenBank/DDBJ databases">
        <title>Genome sequence of Mangrovimonas yunxiaonensis.</title>
        <authorList>
            <person name="Li Y."/>
            <person name="Zheng T."/>
        </authorList>
    </citation>
    <scope>NUCLEOTIDE SEQUENCE [LARGE SCALE GENOMIC DNA]</scope>
    <source>
        <strain evidence="10">LY01</strain>
    </source>
</reference>
<sequence length="186" mass="21291">MESLVKTYRPVVKFIITFLVVYSVLTVGYRAYLKFSTGMTYYPDYVTNLVAHQTADILNGFGYHTTAIPHPDEPSMKLIVNGKYLSRIVEGCNAISVINLFIAFVVAFSGRFKSTFLFILAGAVILYAANVLRIAIIIMCLYHFPQYQDLLHEVVFPLMIYGMMFLLWMVWVNRFSSLKVKEARSK</sequence>
<dbReference type="EMBL" id="JPFK01000003">
    <property type="protein sequence ID" value="KFB01748.1"/>
    <property type="molecule type" value="Genomic_DNA"/>
</dbReference>
<dbReference type="GO" id="GO:0005886">
    <property type="term" value="C:plasma membrane"/>
    <property type="evidence" value="ECO:0007669"/>
    <property type="project" value="UniProtKB-SubCell"/>
</dbReference>
<dbReference type="NCBIfam" id="TIGR04178">
    <property type="entry name" value="exo_archaeo"/>
    <property type="match status" value="1"/>
</dbReference>
<dbReference type="eggNOG" id="COG4083">
    <property type="taxonomic scope" value="Bacteria"/>
</dbReference>
<dbReference type="InterPro" id="IPR019127">
    <property type="entry name" value="Exosortase"/>
</dbReference>
<dbReference type="InterPro" id="IPR026323">
    <property type="entry name" value="Exosortase-related_prot_XrtF"/>
</dbReference>
<evidence type="ECO:0000256" key="5">
    <source>
        <dbReference type="ARBA" id="ARBA00022801"/>
    </source>
</evidence>
<comment type="caution">
    <text evidence="9">The sequence shown here is derived from an EMBL/GenBank/DDBJ whole genome shotgun (WGS) entry which is preliminary data.</text>
</comment>
<evidence type="ECO:0000256" key="6">
    <source>
        <dbReference type="ARBA" id="ARBA00022989"/>
    </source>
</evidence>
<evidence type="ECO:0000256" key="8">
    <source>
        <dbReference type="SAM" id="Phobius"/>
    </source>
</evidence>
<dbReference type="InterPro" id="IPR026392">
    <property type="entry name" value="Exo/Archaeosortase_dom"/>
</dbReference>
<evidence type="ECO:0000256" key="3">
    <source>
        <dbReference type="ARBA" id="ARBA00022670"/>
    </source>
</evidence>
<reference evidence="9 10" key="1">
    <citation type="journal article" date="2014" name="Genome Announc.">
        <title>Draft Genome Sequence of the Algicidal Bacterium Mangrovimonas yunxiaonensis Strain LY01.</title>
        <authorList>
            <person name="Li Y."/>
            <person name="Zhu H."/>
            <person name="Li C."/>
            <person name="Zhang H."/>
            <person name="Chen Z."/>
            <person name="Zheng W."/>
            <person name="Xu H."/>
            <person name="Zheng T."/>
        </authorList>
    </citation>
    <scope>NUCLEOTIDE SEQUENCE [LARGE SCALE GENOMIC DNA]</scope>
    <source>
        <strain evidence="9 10">LY01</strain>
    </source>
</reference>
<keyword evidence="6 8" id="KW-1133">Transmembrane helix</keyword>
<dbReference type="Pfam" id="PF09721">
    <property type="entry name" value="Exosortase_EpsH"/>
    <property type="match status" value="1"/>
</dbReference>
<dbReference type="GO" id="GO:0008233">
    <property type="term" value="F:peptidase activity"/>
    <property type="evidence" value="ECO:0007669"/>
    <property type="project" value="UniProtKB-KW"/>
</dbReference>
<proteinExistence type="predicted"/>
<keyword evidence="2" id="KW-1003">Cell membrane</keyword>
<keyword evidence="7 8" id="KW-0472">Membrane</keyword>